<evidence type="ECO:0000256" key="1">
    <source>
        <dbReference type="SAM" id="MobiDB-lite"/>
    </source>
</evidence>
<proteinExistence type="predicted"/>
<keyword evidence="3" id="KW-1185">Reference proteome</keyword>
<dbReference type="EMBL" id="CAJNDS010002610">
    <property type="protein sequence ID" value="CAE7544057.1"/>
    <property type="molecule type" value="Genomic_DNA"/>
</dbReference>
<accession>A0A812TV81</accession>
<reference evidence="2" key="1">
    <citation type="submission" date="2021-02" db="EMBL/GenBank/DDBJ databases">
        <authorList>
            <person name="Dougan E. K."/>
            <person name="Rhodes N."/>
            <person name="Thang M."/>
            <person name="Chan C."/>
        </authorList>
    </citation>
    <scope>NUCLEOTIDE SEQUENCE</scope>
</reference>
<evidence type="ECO:0000313" key="3">
    <source>
        <dbReference type="Proteomes" id="UP000604046"/>
    </source>
</evidence>
<comment type="caution">
    <text evidence="2">The sequence shown here is derived from an EMBL/GenBank/DDBJ whole genome shotgun (WGS) entry which is preliminary data.</text>
</comment>
<dbReference type="AlphaFoldDB" id="A0A812TV81"/>
<protein>
    <submittedName>
        <fullName evidence="2">Uncharacterized protein</fullName>
    </submittedName>
</protein>
<name>A0A812TV81_9DINO</name>
<organism evidence="2 3">
    <name type="scientific">Symbiodinium natans</name>
    <dbReference type="NCBI Taxonomy" id="878477"/>
    <lineage>
        <taxon>Eukaryota</taxon>
        <taxon>Sar</taxon>
        <taxon>Alveolata</taxon>
        <taxon>Dinophyceae</taxon>
        <taxon>Suessiales</taxon>
        <taxon>Symbiodiniaceae</taxon>
        <taxon>Symbiodinium</taxon>
    </lineage>
</organism>
<dbReference type="OrthoDB" id="439724at2759"/>
<dbReference type="Proteomes" id="UP000604046">
    <property type="component" value="Unassembled WGS sequence"/>
</dbReference>
<evidence type="ECO:0000313" key="2">
    <source>
        <dbReference type="EMBL" id="CAE7544057.1"/>
    </source>
</evidence>
<gene>
    <name evidence="2" type="ORF">SNAT2548_LOCUS30515</name>
</gene>
<feature type="region of interest" description="Disordered" evidence="1">
    <location>
        <begin position="436"/>
        <end position="479"/>
    </location>
</feature>
<sequence>MPKKDPDVLWLELAEQTKLPALEASLGALHAAGAAAEAKVSPPGYVRYWTGQRTVPYMLRFFEESTCGLAQPLLVALRVEQLVRSPFVDPRGEELLAVLLRYLCGDGAGLRAVMHCCDGETAFAALSGDLVPSVAAAELEEADASATVFVLEGEVDPEEDADNLRARRTWQMDQVLSHPAVLNLRTKHAEHDTAFAVILWETIRYILRRPHLTVSCSAKELEHPVVQALLSVNLLVPRWSPTRLVVPDDGTRHFLQEWINSQHAKLSWPSRAEYNIQVTSLEATSGKCFCLRAAALASDRQTGPSAASTNTAVPSVADEELVTRLTDVSEIKHGQRVFCAVLAAFGTCQEKGRIRAFYGIIEGAVKTRVQRQCDARDQEEKEEGTTPLDFSVAKLAPRFKKQVVLSTPQNGGAEEELPELPSLLRGRKARQNIDRQVPQPIEVPPVKKHGKFQCPRAGQIVGPRRPEKKFGGRATAGFD</sequence>